<evidence type="ECO:0000256" key="1">
    <source>
        <dbReference type="ARBA" id="ARBA00023125"/>
    </source>
</evidence>
<protein>
    <submittedName>
        <fullName evidence="3">XRE family transcriptional regulator</fullName>
    </submittedName>
</protein>
<evidence type="ECO:0000313" key="3">
    <source>
        <dbReference type="EMBL" id="TGY56908.1"/>
    </source>
</evidence>
<dbReference type="Proteomes" id="UP000306855">
    <property type="component" value="Unassembled WGS sequence"/>
</dbReference>
<name>A0A4S2ELA1_9LACO</name>
<dbReference type="InterPro" id="IPR010982">
    <property type="entry name" value="Lambda_DNA-bd_dom_sf"/>
</dbReference>
<keyword evidence="1" id="KW-0238">DNA-binding</keyword>
<dbReference type="SMART" id="SM00530">
    <property type="entry name" value="HTH_XRE"/>
    <property type="match status" value="1"/>
</dbReference>
<accession>A0A4S2ELA1</accession>
<sequence length="164" mass="19210">MTSDVDVRRSYKKQRSVHKLGNRIRELRAEKNISQAQLASDTGISQQSLSFYEKGSRKPKIEAWQKLADYFGVSVGYLQRIEDKSEPVSELEHQKAHDAIWEGMAKTLRAASVGTIGWEEAYQDLKRYQCKSDELRHKEKQETQQRMFDLALQTFKRRESNEKR</sequence>
<evidence type="ECO:0000259" key="2">
    <source>
        <dbReference type="PROSITE" id="PS50943"/>
    </source>
</evidence>
<reference evidence="3 4" key="1">
    <citation type="submission" date="2019-04" db="EMBL/GenBank/DDBJ databases">
        <title>Microbes associate with the intestines of laboratory mice.</title>
        <authorList>
            <person name="Navarre W."/>
            <person name="Wong E."/>
            <person name="Huang K."/>
            <person name="Tropini C."/>
            <person name="Ng K."/>
            <person name="Yu B."/>
        </authorList>
    </citation>
    <scope>NUCLEOTIDE SEQUENCE [LARGE SCALE GENOMIC DNA]</scope>
    <source>
        <strain evidence="3 4">NM26_J9</strain>
    </source>
</reference>
<dbReference type="Gene3D" id="1.10.260.40">
    <property type="entry name" value="lambda repressor-like DNA-binding domains"/>
    <property type="match status" value="1"/>
</dbReference>
<proteinExistence type="predicted"/>
<comment type="caution">
    <text evidence="3">The sequence shown here is derived from an EMBL/GenBank/DDBJ whole genome shotgun (WGS) entry which is preliminary data.</text>
</comment>
<organism evidence="3 4">
    <name type="scientific">Ligilactobacillus murinus</name>
    <dbReference type="NCBI Taxonomy" id="1622"/>
    <lineage>
        <taxon>Bacteria</taxon>
        <taxon>Bacillati</taxon>
        <taxon>Bacillota</taxon>
        <taxon>Bacilli</taxon>
        <taxon>Lactobacillales</taxon>
        <taxon>Lactobacillaceae</taxon>
        <taxon>Ligilactobacillus</taxon>
    </lineage>
</organism>
<dbReference type="PANTHER" id="PTHR46558:SF11">
    <property type="entry name" value="HTH-TYPE TRANSCRIPTIONAL REGULATOR XRE"/>
    <property type="match status" value="1"/>
</dbReference>
<gene>
    <name evidence="3" type="ORF">E5340_01535</name>
</gene>
<dbReference type="InterPro" id="IPR001387">
    <property type="entry name" value="Cro/C1-type_HTH"/>
</dbReference>
<dbReference type="PROSITE" id="PS50943">
    <property type="entry name" value="HTH_CROC1"/>
    <property type="match status" value="1"/>
</dbReference>
<dbReference type="GO" id="GO:0003677">
    <property type="term" value="F:DNA binding"/>
    <property type="evidence" value="ECO:0007669"/>
    <property type="project" value="UniProtKB-KW"/>
</dbReference>
<evidence type="ECO:0000313" key="4">
    <source>
        <dbReference type="Proteomes" id="UP000306855"/>
    </source>
</evidence>
<dbReference type="AlphaFoldDB" id="A0A4S2ELA1"/>
<feature type="domain" description="HTH cro/C1-type" evidence="2">
    <location>
        <begin position="24"/>
        <end position="78"/>
    </location>
</feature>
<dbReference type="SUPFAM" id="SSF47413">
    <property type="entry name" value="lambda repressor-like DNA-binding domains"/>
    <property type="match status" value="1"/>
</dbReference>
<dbReference type="PANTHER" id="PTHR46558">
    <property type="entry name" value="TRACRIPTIONAL REGULATORY PROTEIN-RELATED-RELATED"/>
    <property type="match status" value="1"/>
</dbReference>
<dbReference type="Pfam" id="PF01381">
    <property type="entry name" value="HTH_3"/>
    <property type="match status" value="1"/>
</dbReference>
<dbReference type="CDD" id="cd00093">
    <property type="entry name" value="HTH_XRE"/>
    <property type="match status" value="1"/>
</dbReference>
<dbReference type="EMBL" id="SRYK01000004">
    <property type="protein sequence ID" value="TGY56908.1"/>
    <property type="molecule type" value="Genomic_DNA"/>
</dbReference>